<gene>
    <name evidence="1" type="ORF">SAMN04488051_104249</name>
</gene>
<keyword evidence="2" id="KW-1185">Reference proteome</keyword>
<name>A0A1H4CNM1_ALKAM</name>
<reference evidence="1 2" key="1">
    <citation type="submission" date="2016-10" db="EMBL/GenBank/DDBJ databases">
        <authorList>
            <person name="de Groot N.N."/>
        </authorList>
    </citation>
    <scope>NUCLEOTIDE SEQUENCE [LARGE SCALE GENOMIC DNA]</scope>
    <source>
        <strain evidence="1 2">CGMCC 1.3430</strain>
    </source>
</reference>
<sequence length="55" mass="6205">MVPAVLVSLKLDLFLRPSIVKVQSSKGLFDDGNNECTRMVQHKTTKTMLLTEGWQ</sequence>
<evidence type="ECO:0000313" key="2">
    <source>
        <dbReference type="Proteomes" id="UP000198773"/>
    </source>
</evidence>
<dbReference type="Proteomes" id="UP000198773">
    <property type="component" value="Unassembled WGS sequence"/>
</dbReference>
<proteinExistence type="predicted"/>
<dbReference type="EMBL" id="FNRM01000004">
    <property type="protein sequence ID" value="SEA61920.1"/>
    <property type="molecule type" value="Genomic_DNA"/>
</dbReference>
<dbReference type="AlphaFoldDB" id="A0A1H4CNM1"/>
<accession>A0A1H4CNM1</accession>
<protein>
    <submittedName>
        <fullName evidence="1">Uncharacterized protein</fullName>
    </submittedName>
</protein>
<organism evidence="1 2">
    <name type="scientific">Alkalimonas amylolytica</name>
    <dbReference type="NCBI Taxonomy" id="152573"/>
    <lineage>
        <taxon>Bacteria</taxon>
        <taxon>Pseudomonadati</taxon>
        <taxon>Pseudomonadota</taxon>
        <taxon>Gammaproteobacteria</taxon>
        <taxon>Alkalimonas</taxon>
    </lineage>
</organism>
<evidence type="ECO:0000313" key="1">
    <source>
        <dbReference type="EMBL" id="SEA61920.1"/>
    </source>
</evidence>